<evidence type="ECO:0000313" key="3">
    <source>
        <dbReference type="Proteomes" id="UP000236291"/>
    </source>
</evidence>
<evidence type="ECO:0000256" key="1">
    <source>
        <dbReference type="SAM" id="MobiDB-lite"/>
    </source>
</evidence>
<dbReference type="Proteomes" id="UP000236291">
    <property type="component" value="Unassembled WGS sequence"/>
</dbReference>
<reference evidence="2 3" key="2">
    <citation type="journal article" date="2017" name="Front. Plant Sci.">
        <title>Gene Classification and Mining of Molecular Markers Useful in Red Clover (Trifolium pratense) Breeding.</title>
        <authorList>
            <person name="Istvanek J."/>
            <person name="Dluhosova J."/>
            <person name="Dluhos P."/>
            <person name="Patkova L."/>
            <person name="Nedelnik J."/>
            <person name="Repkova J."/>
        </authorList>
    </citation>
    <scope>NUCLEOTIDE SEQUENCE [LARGE SCALE GENOMIC DNA]</scope>
    <source>
        <strain evidence="3">cv. Tatra</strain>
        <tissue evidence="2">Young leaves</tissue>
    </source>
</reference>
<dbReference type="AlphaFoldDB" id="A0A2K3PIS0"/>
<evidence type="ECO:0000313" key="2">
    <source>
        <dbReference type="EMBL" id="PNY15182.1"/>
    </source>
</evidence>
<organism evidence="2 3">
    <name type="scientific">Trifolium pratense</name>
    <name type="common">Red clover</name>
    <dbReference type="NCBI Taxonomy" id="57577"/>
    <lineage>
        <taxon>Eukaryota</taxon>
        <taxon>Viridiplantae</taxon>
        <taxon>Streptophyta</taxon>
        <taxon>Embryophyta</taxon>
        <taxon>Tracheophyta</taxon>
        <taxon>Spermatophyta</taxon>
        <taxon>Magnoliopsida</taxon>
        <taxon>eudicotyledons</taxon>
        <taxon>Gunneridae</taxon>
        <taxon>Pentapetalae</taxon>
        <taxon>rosids</taxon>
        <taxon>fabids</taxon>
        <taxon>Fabales</taxon>
        <taxon>Fabaceae</taxon>
        <taxon>Papilionoideae</taxon>
        <taxon>50 kb inversion clade</taxon>
        <taxon>NPAAA clade</taxon>
        <taxon>Hologalegina</taxon>
        <taxon>IRL clade</taxon>
        <taxon>Trifolieae</taxon>
        <taxon>Trifolium</taxon>
    </lineage>
</organism>
<dbReference type="EMBL" id="ASHM01007458">
    <property type="protein sequence ID" value="PNY15182.1"/>
    <property type="molecule type" value="Genomic_DNA"/>
</dbReference>
<reference evidence="2 3" key="1">
    <citation type="journal article" date="2014" name="Am. J. Bot.">
        <title>Genome assembly and annotation for red clover (Trifolium pratense; Fabaceae).</title>
        <authorList>
            <person name="Istvanek J."/>
            <person name="Jaros M."/>
            <person name="Krenek A."/>
            <person name="Repkova J."/>
        </authorList>
    </citation>
    <scope>NUCLEOTIDE SEQUENCE [LARGE SCALE GENOMIC DNA]</scope>
    <source>
        <strain evidence="3">cv. Tatra</strain>
        <tissue evidence="2">Young leaves</tissue>
    </source>
</reference>
<accession>A0A2K3PIS0</accession>
<name>A0A2K3PIS0_TRIPR</name>
<gene>
    <name evidence="2" type="ORF">L195_g011873</name>
</gene>
<sequence length="83" mass="9009">MVMFSSQINPCKRRVQGERELPKAVFERWKCEASIRQSAGVDGSPNTGEEGARERVGRGKQFKGGLAALNFASTNANPIASAR</sequence>
<protein>
    <submittedName>
        <fullName evidence="2">Uncharacterized protein</fullName>
    </submittedName>
</protein>
<feature type="region of interest" description="Disordered" evidence="1">
    <location>
        <begin position="37"/>
        <end position="58"/>
    </location>
</feature>
<comment type="caution">
    <text evidence="2">The sequence shown here is derived from an EMBL/GenBank/DDBJ whole genome shotgun (WGS) entry which is preliminary data.</text>
</comment>
<proteinExistence type="predicted"/>